<protein>
    <submittedName>
        <fullName evidence="2">Uncharacterized protein</fullName>
    </submittedName>
</protein>
<dbReference type="KEGG" id="moc:BB934_45490"/>
<sequence length="184" mass="19825">MRKLLKFLAYVTGTASLLFLIAVMHVWAAFRIVGSFKSWQGAITDTMANGDLLVAVLFGFLGLAIIGEWTIRRMFGRPLRKRRWRGVVLASLGLFAAMTASLVYNGMVVIDTVSRKEAGTLALDTTPALADYVLGFSVLILPFAVFAANSLFGLAVLCMGRLASAVRRRLIPGTASLKLKGGVA</sequence>
<proteinExistence type="predicted"/>
<gene>
    <name evidence="2" type="ORF">BB934_45490</name>
</gene>
<keyword evidence="1" id="KW-0812">Transmembrane</keyword>
<feature type="transmembrane region" description="Helical" evidence="1">
    <location>
        <begin position="132"/>
        <end position="159"/>
    </location>
</feature>
<dbReference type="RefSeq" id="WP_099516248.1">
    <property type="nucleotide sequence ID" value="NZ_CP016621.1"/>
</dbReference>
<reference evidence="2" key="1">
    <citation type="submission" date="2016-07" db="EMBL/GenBank/DDBJ databases">
        <title>Microvirga ossetica sp. nov. a new species of rhizobia isolated from root nodules of the legume species Vicia alpestris Steven originated from North Ossetia region in the Caucasus.</title>
        <authorList>
            <person name="Safronova V.I."/>
            <person name="Kuznetsova I.G."/>
            <person name="Sazanova A.L."/>
            <person name="Belimov A."/>
            <person name="Andronov E."/>
            <person name="Osledkin Y.S."/>
            <person name="Onishchuk O.P."/>
            <person name="Kurchak O.N."/>
            <person name="Shaposhnikov A.I."/>
            <person name="Willems A."/>
            <person name="Tikhonovich I.A."/>
        </authorList>
    </citation>
    <scope>NUCLEOTIDE SEQUENCE [LARGE SCALE GENOMIC DNA]</scope>
    <source>
        <strain evidence="2">V5/3M</strain>
        <plasmid evidence="2">unnamed5</plasmid>
    </source>
</reference>
<evidence type="ECO:0000256" key="1">
    <source>
        <dbReference type="SAM" id="Phobius"/>
    </source>
</evidence>
<feature type="transmembrane region" description="Helical" evidence="1">
    <location>
        <begin position="83"/>
        <end position="104"/>
    </location>
</feature>
<keyword evidence="1" id="KW-0472">Membrane</keyword>
<name>A0A1B2EZT3_9HYPH</name>
<keyword evidence="2" id="KW-0614">Plasmid</keyword>
<feature type="transmembrane region" description="Helical" evidence="1">
    <location>
        <begin position="7"/>
        <end position="32"/>
    </location>
</feature>
<feature type="transmembrane region" description="Helical" evidence="1">
    <location>
        <begin position="52"/>
        <end position="71"/>
    </location>
</feature>
<accession>A0A1B2EZT3</accession>
<dbReference type="AlphaFoldDB" id="A0A1B2EZT3"/>
<geneLocation type="plasmid" evidence="2">
    <name>unnamed5</name>
</geneLocation>
<dbReference type="EMBL" id="CP016621">
    <property type="protein sequence ID" value="ANY85476.1"/>
    <property type="molecule type" value="Genomic_DNA"/>
</dbReference>
<keyword evidence="1" id="KW-1133">Transmembrane helix</keyword>
<organism evidence="2">
    <name type="scientific">Microvirga ossetica</name>
    <dbReference type="NCBI Taxonomy" id="1882682"/>
    <lineage>
        <taxon>Bacteria</taxon>
        <taxon>Pseudomonadati</taxon>
        <taxon>Pseudomonadota</taxon>
        <taxon>Alphaproteobacteria</taxon>
        <taxon>Hyphomicrobiales</taxon>
        <taxon>Methylobacteriaceae</taxon>
        <taxon>Microvirga</taxon>
    </lineage>
</organism>
<evidence type="ECO:0000313" key="2">
    <source>
        <dbReference type="EMBL" id="ANY85476.1"/>
    </source>
</evidence>